<evidence type="ECO:0000313" key="3">
    <source>
        <dbReference type="Proteomes" id="UP001055439"/>
    </source>
</evidence>
<dbReference type="EMBL" id="CP097508">
    <property type="protein sequence ID" value="URE12850.1"/>
    <property type="molecule type" value="Genomic_DNA"/>
</dbReference>
<sequence length="36" mass="3930">MIASCGKTCILLILYIQLLLHTSTILLSAVLSILEK</sequence>
<gene>
    <name evidence="2" type="ORF">MUK42_25970</name>
</gene>
<dbReference type="Proteomes" id="UP001055439">
    <property type="component" value="Chromosome 6"/>
</dbReference>
<accession>A0A9E7GDU1</accession>
<keyword evidence="1" id="KW-1133">Transmembrane helix</keyword>
<name>A0A9E7GDU1_9LILI</name>
<evidence type="ECO:0000313" key="2">
    <source>
        <dbReference type="EMBL" id="URE12850.1"/>
    </source>
</evidence>
<organism evidence="2 3">
    <name type="scientific">Musa troglodytarum</name>
    <name type="common">fe'i banana</name>
    <dbReference type="NCBI Taxonomy" id="320322"/>
    <lineage>
        <taxon>Eukaryota</taxon>
        <taxon>Viridiplantae</taxon>
        <taxon>Streptophyta</taxon>
        <taxon>Embryophyta</taxon>
        <taxon>Tracheophyta</taxon>
        <taxon>Spermatophyta</taxon>
        <taxon>Magnoliopsida</taxon>
        <taxon>Liliopsida</taxon>
        <taxon>Zingiberales</taxon>
        <taxon>Musaceae</taxon>
        <taxon>Musa</taxon>
    </lineage>
</organism>
<keyword evidence="3" id="KW-1185">Reference proteome</keyword>
<evidence type="ECO:0000256" key="1">
    <source>
        <dbReference type="SAM" id="Phobius"/>
    </source>
</evidence>
<dbReference type="AlphaFoldDB" id="A0A9E7GDU1"/>
<reference evidence="2" key="1">
    <citation type="submission" date="2022-05" db="EMBL/GenBank/DDBJ databases">
        <title>The Musa troglodytarum L. genome provides insights into the mechanism of non-climacteric behaviour and enrichment of carotenoids.</title>
        <authorList>
            <person name="Wang J."/>
        </authorList>
    </citation>
    <scope>NUCLEOTIDE SEQUENCE</scope>
    <source>
        <tissue evidence="2">Leaf</tissue>
    </source>
</reference>
<keyword evidence="1" id="KW-0812">Transmembrane</keyword>
<feature type="transmembrane region" description="Helical" evidence="1">
    <location>
        <begin position="12"/>
        <end position="34"/>
    </location>
</feature>
<proteinExistence type="predicted"/>
<keyword evidence="1" id="KW-0472">Membrane</keyword>
<protein>
    <submittedName>
        <fullName evidence="2">Uncharacterized protein</fullName>
    </submittedName>
</protein>